<dbReference type="GO" id="GO:0010181">
    <property type="term" value="F:FMN binding"/>
    <property type="evidence" value="ECO:0007669"/>
    <property type="project" value="InterPro"/>
</dbReference>
<dbReference type="Pfam" id="PF03929">
    <property type="entry name" value="PepSY_TM"/>
    <property type="match status" value="1"/>
</dbReference>
<gene>
    <name evidence="6" type="ORF">SAMN05660206_103211</name>
</gene>
<evidence type="ECO:0000313" key="7">
    <source>
        <dbReference type="Proteomes" id="UP000198785"/>
    </source>
</evidence>
<keyword evidence="3" id="KW-1133">Transmembrane helix</keyword>
<dbReference type="GO" id="GO:0005829">
    <property type="term" value="C:cytosol"/>
    <property type="evidence" value="ECO:0007669"/>
    <property type="project" value="TreeGrafter"/>
</dbReference>
<dbReference type="RefSeq" id="WP_093364380.1">
    <property type="nucleotide sequence ID" value="NZ_FOZZ01000003.1"/>
</dbReference>
<dbReference type="SUPFAM" id="SSF63380">
    <property type="entry name" value="Riboflavin synthase domain-like"/>
    <property type="match status" value="1"/>
</dbReference>
<feature type="domain" description="Flavodoxin-like" evidence="4">
    <location>
        <begin position="342"/>
        <end position="481"/>
    </location>
</feature>
<dbReference type="EC" id="1.6.2.4" evidence="2"/>
<name>A0A1I6R904_9SPHI</name>
<evidence type="ECO:0000256" key="1">
    <source>
        <dbReference type="ARBA" id="ARBA00022630"/>
    </source>
</evidence>
<keyword evidence="7" id="KW-1185">Reference proteome</keyword>
<evidence type="ECO:0000259" key="5">
    <source>
        <dbReference type="PROSITE" id="PS51384"/>
    </source>
</evidence>
<dbReference type="InterPro" id="IPR001433">
    <property type="entry name" value="OxRdtase_FAD/NAD-bd"/>
</dbReference>
<dbReference type="EMBL" id="FOZZ01000003">
    <property type="protein sequence ID" value="SFS61136.1"/>
    <property type="molecule type" value="Genomic_DNA"/>
</dbReference>
<dbReference type="InterPro" id="IPR017927">
    <property type="entry name" value="FAD-bd_FR_type"/>
</dbReference>
<keyword evidence="3" id="KW-0472">Membrane</keyword>
<accession>A0A1I6R904</accession>
<dbReference type="Gene3D" id="2.40.30.10">
    <property type="entry name" value="Translation factors"/>
    <property type="match status" value="1"/>
</dbReference>
<feature type="transmembrane region" description="Helical" evidence="3">
    <location>
        <begin position="130"/>
        <end position="151"/>
    </location>
</feature>
<sequence>MTLSIWRYAHLALAIISSLFLLILAVTGVILAVDAIYEKTPPFRVTETENITLAQVVPTLREVYPEIIEISVDHNQFVSIDAMDEEGNMVQGYINPTTGEVLGELQTKSDFIQWTTALHRSLFLKTPGRIIIGAVSFLLMLITIVGLVLIIKRQQGIRHFFDKINKDFFAQYFHVVSGRLLLIPIFIIALTGTYLFMIRLNLIPKPTENVEHPLAEEVEGEIIPVEEFPIFKETKLVDIEKLEFPFMPDDPDEFFVLKLRDRTVTINQISGAPVEETHFAYTEVLEKLNLNLHTGRTNILWAIILGIASLNIVFFIYTGFVITFKRTRTKVKNKYKAEEAQIILLVGSENGSTLFFANQILKQLLADGKTAHLTEMNQYRIFPQAERLLVFTSTFGQGTAPTNALQFEKLVAQFPQSQPVHFSVVGFGSKSYTDFCGYAETVDKLLAQQSWANRYLDLYTVNDKSTDEFVQWATAWTEKSLIPLATAPTLYSEKVAGLQKLKVVEKTVVTDENSTFKVLLKPISKVKFQSGDLLTVYPANDNRERFYSIGGNDGCIQLMVKLHPQGLGSGYLHDLTENQIIEGRVLANPNFHLPKQVPSVMMIANGTGIAPFLGMVMENNQQLPLYLYVGFRYNNSLAKQYQEFATAHINKKQLHSCQFAFSREQTSQYVMDLIRRDADFFTEQLEKGGVIMICGSLNMQHDVEAVLDNMTQQRYNKPLRHYKEQNQILTDCY</sequence>
<keyword evidence="3" id="KW-0812">Transmembrane</keyword>
<keyword evidence="1" id="KW-0285">Flavoprotein</keyword>
<feature type="domain" description="FAD-binding FR-type" evidence="5">
    <location>
        <begin position="496"/>
        <end position="594"/>
    </location>
</feature>
<feature type="transmembrane region" description="Helical" evidence="3">
    <location>
        <begin position="299"/>
        <end position="324"/>
    </location>
</feature>
<reference evidence="6 7" key="1">
    <citation type="submission" date="2016-10" db="EMBL/GenBank/DDBJ databases">
        <authorList>
            <person name="de Groot N.N."/>
        </authorList>
    </citation>
    <scope>NUCLEOTIDE SEQUENCE [LARGE SCALE GENOMIC DNA]</scope>
    <source>
        <strain evidence="6 7">DSM 22789</strain>
    </source>
</reference>
<dbReference type="Pfam" id="PF00175">
    <property type="entry name" value="NAD_binding_1"/>
    <property type="match status" value="1"/>
</dbReference>
<dbReference type="Pfam" id="PF00258">
    <property type="entry name" value="Flavodoxin_1"/>
    <property type="match status" value="1"/>
</dbReference>
<dbReference type="AlphaFoldDB" id="A0A1I6R904"/>
<dbReference type="InterPro" id="IPR008254">
    <property type="entry name" value="Flavodoxin/NO_synth"/>
</dbReference>
<dbReference type="OrthoDB" id="9789468at2"/>
<dbReference type="Proteomes" id="UP000198785">
    <property type="component" value="Unassembled WGS sequence"/>
</dbReference>
<feature type="transmembrane region" description="Helical" evidence="3">
    <location>
        <begin position="12"/>
        <end position="37"/>
    </location>
</feature>
<protein>
    <recommendedName>
        <fullName evidence="2">NADPH--hemoprotein reductase</fullName>
        <ecNumber evidence="2">1.6.2.4</ecNumber>
    </recommendedName>
</protein>
<dbReference type="PANTHER" id="PTHR19384">
    <property type="entry name" value="NITRIC OXIDE SYNTHASE-RELATED"/>
    <property type="match status" value="1"/>
</dbReference>
<dbReference type="InterPro" id="IPR005625">
    <property type="entry name" value="PepSY-ass_TM"/>
</dbReference>
<dbReference type="PANTHER" id="PTHR19384:SF17">
    <property type="entry name" value="NADPH--CYTOCHROME P450 REDUCTASE"/>
    <property type="match status" value="1"/>
</dbReference>
<feature type="transmembrane region" description="Helical" evidence="3">
    <location>
        <begin position="172"/>
        <end position="197"/>
    </location>
</feature>
<evidence type="ECO:0000256" key="2">
    <source>
        <dbReference type="ARBA" id="ARBA00023797"/>
    </source>
</evidence>
<dbReference type="InterPro" id="IPR017938">
    <property type="entry name" value="Riboflavin_synthase-like_b-brl"/>
</dbReference>
<evidence type="ECO:0000256" key="3">
    <source>
        <dbReference type="SAM" id="Phobius"/>
    </source>
</evidence>
<evidence type="ECO:0000259" key="4">
    <source>
        <dbReference type="PROSITE" id="PS50902"/>
    </source>
</evidence>
<dbReference type="InterPro" id="IPR039261">
    <property type="entry name" value="FNR_nucleotide-bd"/>
</dbReference>
<dbReference type="SUPFAM" id="SSF52218">
    <property type="entry name" value="Flavoproteins"/>
    <property type="match status" value="1"/>
</dbReference>
<organism evidence="6 7">
    <name type="scientific">Sphingobacterium wenxiniae</name>
    <dbReference type="NCBI Taxonomy" id="683125"/>
    <lineage>
        <taxon>Bacteria</taxon>
        <taxon>Pseudomonadati</taxon>
        <taxon>Bacteroidota</taxon>
        <taxon>Sphingobacteriia</taxon>
        <taxon>Sphingobacteriales</taxon>
        <taxon>Sphingobacteriaceae</taxon>
        <taxon>Sphingobacterium</taxon>
    </lineage>
</organism>
<dbReference type="PROSITE" id="PS51384">
    <property type="entry name" value="FAD_FR"/>
    <property type="match status" value="1"/>
</dbReference>
<dbReference type="STRING" id="683125.SAMN05660206_103211"/>
<dbReference type="InterPro" id="IPR029039">
    <property type="entry name" value="Flavoprotein-like_sf"/>
</dbReference>
<dbReference type="GO" id="GO:0050660">
    <property type="term" value="F:flavin adenine dinucleotide binding"/>
    <property type="evidence" value="ECO:0007669"/>
    <property type="project" value="TreeGrafter"/>
</dbReference>
<proteinExistence type="predicted"/>
<evidence type="ECO:0000313" key="6">
    <source>
        <dbReference type="EMBL" id="SFS61136.1"/>
    </source>
</evidence>
<dbReference type="GO" id="GO:0003958">
    <property type="term" value="F:NADPH-hemoprotein reductase activity"/>
    <property type="evidence" value="ECO:0007669"/>
    <property type="project" value="UniProtKB-EC"/>
</dbReference>
<dbReference type="PROSITE" id="PS50902">
    <property type="entry name" value="FLAVODOXIN_LIKE"/>
    <property type="match status" value="1"/>
</dbReference>
<dbReference type="Gene3D" id="3.40.50.80">
    <property type="entry name" value="Nucleotide-binding domain of ferredoxin-NADP reductase (FNR) module"/>
    <property type="match status" value="1"/>
</dbReference>
<dbReference type="Gene3D" id="3.40.50.360">
    <property type="match status" value="1"/>
</dbReference>
<dbReference type="SUPFAM" id="SSF52343">
    <property type="entry name" value="Ferredoxin reductase-like, C-terminal NADP-linked domain"/>
    <property type="match status" value="1"/>
</dbReference>